<keyword evidence="2" id="KW-1185">Reference proteome</keyword>
<dbReference type="EMBL" id="JOKH01000003">
    <property type="protein sequence ID" value="KEQ17445.1"/>
    <property type="molecule type" value="Genomic_DNA"/>
</dbReference>
<dbReference type="Proteomes" id="UP000028073">
    <property type="component" value="Unassembled WGS sequence"/>
</dbReference>
<dbReference type="STRING" id="1137799.GZ78_16860"/>
<dbReference type="OrthoDB" id="9554187at2"/>
<dbReference type="RefSeq" id="WP_152558764.1">
    <property type="nucleotide sequence ID" value="NZ_JOKH01000003.1"/>
</dbReference>
<evidence type="ECO:0000313" key="1">
    <source>
        <dbReference type="EMBL" id="KEQ17445.1"/>
    </source>
</evidence>
<evidence type="ECO:0000313" key="2">
    <source>
        <dbReference type="Proteomes" id="UP000028073"/>
    </source>
</evidence>
<proteinExistence type="predicted"/>
<comment type="caution">
    <text evidence="1">The sequence shown here is derived from an EMBL/GenBank/DDBJ whole genome shotgun (WGS) entry which is preliminary data.</text>
</comment>
<name>A0A081NG72_9GAMM</name>
<gene>
    <name evidence="1" type="ORF">GZ78_16860</name>
</gene>
<organism evidence="1 2">
    <name type="scientific">Endozoicomonas numazuensis</name>
    <dbReference type="NCBI Taxonomy" id="1137799"/>
    <lineage>
        <taxon>Bacteria</taxon>
        <taxon>Pseudomonadati</taxon>
        <taxon>Pseudomonadota</taxon>
        <taxon>Gammaproteobacteria</taxon>
        <taxon>Oceanospirillales</taxon>
        <taxon>Endozoicomonadaceae</taxon>
        <taxon>Endozoicomonas</taxon>
    </lineage>
</organism>
<dbReference type="AlphaFoldDB" id="A0A081NG72"/>
<protein>
    <submittedName>
        <fullName evidence="1">Uncharacterized protein</fullName>
    </submittedName>
</protein>
<reference evidence="1 2" key="1">
    <citation type="submission" date="2014-06" db="EMBL/GenBank/DDBJ databases">
        <title>Whole Genome Sequences of Three Symbiotic Endozoicomonas Bacteria.</title>
        <authorList>
            <person name="Neave M.J."/>
            <person name="Apprill A."/>
            <person name="Voolstra C.R."/>
        </authorList>
    </citation>
    <scope>NUCLEOTIDE SEQUENCE [LARGE SCALE GENOMIC DNA]</scope>
    <source>
        <strain evidence="1 2">DSM 25634</strain>
    </source>
</reference>
<sequence length="150" mass="16713">MNKGKIKSATAIIHTDRPTTPLCNLNGKLAKDTLPESVRSDPQRLKTLKDRTETMRLLAREKQVDLYIAYSHGGLLKRSEKEQGIFKDEVKSRKNIALHNAELSCPTIPKKLSDATYILKLTNGKNFPSPAVKCRMPTTLWTGGTGLKPL</sequence>
<accession>A0A081NG72</accession>